<gene>
    <name evidence="1" type="ORF">K3G42_002090</name>
</gene>
<name>A0ACB8ENI8_9SAUR</name>
<sequence>MARSVAFHLPTVAHVFISRSGPYPHVPGEASLCTLSGSLYLWNVEWGLQRLHEDRQTMFFRDPSPWRGSDFTAHPLVLSYADRTGLMGIDRRMPSGHPVEFFKVGSEAECQRGERLVQARHLGQAEPFHHLIATQFSVYVLDERVPLVPVLRWRHMMRRPPLFSHLTPGGGPQRTHKLLLGTHHSQELLLVQYAGGSSAPCQLWGPPQKLSSLSDCLPLFPLQVPSVLSALEQRLTQPTTGITAAVGRQGQRESLLIFQLSQAGDLFYQPLEHQEAAEDAPLEPETTLGPLQDAPAATLGPAAAASYRRWLKGSWHSGQWAPVMPQPLCATSRRRAFRRLFSQRKLQEAPATVAAFQGVRQRLHEAMRDQRLLCPWAPRQASPAPLPPKPVGRRSELQERLLASWAGGWAGWWEGKLGLTEAQKKRALREQRRRLKRARGPPSLASSFTSSLSDFSQGSSAGTSGIWAAPPAASQEDSLPGSQDSGLLLSSQTLAKRGIPQERRRTLRHFLAVLEQPPEPPEDLCQARSASQRSLPPSQGSQASLRSQPPRKRPLMGF</sequence>
<accession>A0ACB8ENI8</accession>
<evidence type="ECO:0000313" key="1">
    <source>
        <dbReference type="EMBL" id="KAH7994317.1"/>
    </source>
</evidence>
<reference evidence="1" key="1">
    <citation type="submission" date="2021-08" db="EMBL/GenBank/DDBJ databases">
        <title>The first chromosome-level gecko genome reveals the dynamic sex chromosomes of Neotropical dwarf geckos (Sphaerodactylidae: Sphaerodactylus).</title>
        <authorList>
            <person name="Pinto B.J."/>
            <person name="Keating S.E."/>
            <person name="Gamble T."/>
        </authorList>
    </citation>
    <scope>NUCLEOTIDE SEQUENCE</scope>
    <source>
        <strain evidence="1">TG3544</strain>
    </source>
</reference>
<organism evidence="1 2">
    <name type="scientific">Sphaerodactylus townsendi</name>
    <dbReference type="NCBI Taxonomy" id="933632"/>
    <lineage>
        <taxon>Eukaryota</taxon>
        <taxon>Metazoa</taxon>
        <taxon>Chordata</taxon>
        <taxon>Craniata</taxon>
        <taxon>Vertebrata</taxon>
        <taxon>Euteleostomi</taxon>
        <taxon>Lepidosauria</taxon>
        <taxon>Squamata</taxon>
        <taxon>Bifurcata</taxon>
        <taxon>Gekkota</taxon>
        <taxon>Sphaerodactylidae</taxon>
        <taxon>Sphaerodactylus</taxon>
    </lineage>
</organism>
<proteinExistence type="predicted"/>
<dbReference type="EMBL" id="CM037620">
    <property type="protein sequence ID" value="KAH7994317.1"/>
    <property type="molecule type" value="Genomic_DNA"/>
</dbReference>
<protein>
    <submittedName>
        <fullName evidence="1">Uncharacterized protein</fullName>
    </submittedName>
</protein>
<dbReference type="Proteomes" id="UP000827872">
    <property type="component" value="Linkage Group LG07"/>
</dbReference>
<keyword evidence="2" id="KW-1185">Reference proteome</keyword>
<comment type="caution">
    <text evidence="1">The sequence shown here is derived from an EMBL/GenBank/DDBJ whole genome shotgun (WGS) entry which is preliminary data.</text>
</comment>
<evidence type="ECO:0000313" key="2">
    <source>
        <dbReference type="Proteomes" id="UP000827872"/>
    </source>
</evidence>